<comment type="caution">
    <text evidence="2">The sequence shown here is derived from an EMBL/GenBank/DDBJ whole genome shotgun (WGS) entry which is preliminary data.</text>
</comment>
<gene>
    <name evidence="2" type="ORF">CU097_004193</name>
</gene>
<reference evidence="2 3" key="1">
    <citation type="journal article" date="2018" name="G3 (Bethesda)">
        <title>Phylogenetic and Phylogenomic Definition of Rhizopus Species.</title>
        <authorList>
            <person name="Gryganskyi A.P."/>
            <person name="Golan J."/>
            <person name="Dolatabadi S."/>
            <person name="Mondo S."/>
            <person name="Robb S."/>
            <person name="Idnurm A."/>
            <person name="Muszewska A."/>
            <person name="Steczkiewicz K."/>
            <person name="Masonjones S."/>
            <person name="Liao H.L."/>
            <person name="Gajdeczka M.T."/>
            <person name="Anike F."/>
            <person name="Vuek A."/>
            <person name="Anishchenko I.M."/>
            <person name="Voigt K."/>
            <person name="de Hoog G.S."/>
            <person name="Smith M.E."/>
            <person name="Heitman J."/>
            <person name="Vilgalys R."/>
            <person name="Stajich J.E."/>
        </authorList>
    </citation>
    <scope>NUCLEOTIDE SEQUENCE [LARGE SCALE GENOMIC DNA]</scope>
    <source>
        <strain evidence="2 3">CBS 357.93</strain>
    </source>
</reference>
<evidence type="ECO:0000313" key="2">
    <source>
        <dbReference type="EMBL" id="RCH81275.1"/>
    </source>
</evidence>
<evidence type="ECO:0000313" key="3">
    <source>
        <dbReference type="Proteomes" id="UP000252139"/>
    </source>
</evidence>
<keyword evidence="3" id="KW-1185">Reference proteome</keyword>
<dbReference type="PANTHER" id="PTHR43846">
    <property type="entry name" value="UPF0176 PROTEIN YCEA"/>
    <property type="match status" value="1"/>
</dbReference>
<dbReference type="PROSITE" id="PS50206">
    <property type="entry name" value="RHODANESE_3"/>
    <property type="match status" value="1"/>
</dbReference>
<dbReference type="Proteomes" id="UP000252139">
    <property type="component" value="Unassembled WGS sequence"/>
</dbReference>
<dbReference type="STRING" id="86630.A0A367IU96"/>
<protein>
    <recommendedName>
        <fullName evidence="1">Rhodanese domain-containing protein</fullName>
    </recommendedName>
</protein>
<feature type="domain" description="Rhodanese" evidence="1">
    <location>
        <begin position="22"/>
        <end position="117"/>
    </location>
</feature>
<name>A0A367IU96_RHIAZ</name>
<organism evidence="2 3">
    <name type="scientific">Rhizopus azygosporus</name>
    <name type="common">Rhizopus microsporus var. azygosporus</name>
    <dbReference type="NCBI Taxonomy" id="86630"/>
    <lineage>
        <taxon>Eukaryota</taxon>
        <taxon>Fungi</taxon>
        <taxon>Fungi incertae sedis</taxon>
        <taxon>Mucoromycota</taxon>
        <taxon>Mucoromycotina</taxon>
        <taxon>Mucoromycetes</taxon>
        <taxon>Mucorales</taxon>
        <taxon>Mucorineae</taxon>
        <taxon>Rhizopodaceae</taxon>
        <taxon>Rhizopus</taxon>
    </lineage>
</organism>
<proteinExistence type="predicted"/>
<dbReference type="InterPro" id="IPR001763">
    <property type="entry name" value="Rhodanese-like_dom"/>
</dbReference>
<accession>A0A367IU96</accession>
<dbReference type="PANTHER" id="PTHR43846:SF1">
    <property type="entry name" value="TRNA URIDINE(34) HYDROXYLASE"/>
    <property type="match status" value="1"/>
</dbReference>
<dbReference type="AlphaFoldDB" id="A0A367IU96"/>
<dbReference type="SMART" id="SM00450">
    <property type="entry name" value="RHOD"/>
    <property type="match status" value="1"/>
</dbReference>
<dbReference type="OrthoDB" id="25002at2759"/>
<dbReference type="SUPFAM" id="SSF52821">
    <property type="entry name" value="Rhodanese/Cell cycle control phosphatase"/>
    <property type="match status" value="1"/>
</dbReference>
<dbReference type="Pfam" id="PF00581">
    <property type="entry name" value="Rhodanese"/>
    <property type="match status" value="1"/>
</dbReference>
<dbReference type="EMBL" id="PJQL01003507">
    <property type="protein sequence ID" value="RCH81275.1"/>
    <property type="molecule type" value="Genomic_DNA"/>
</dbReference>
<sequence>MKELENQPEYLTAEEWHRDLKEKKDIFLIDMRNRYEYNLGHFTNAIKMDVDTFRDGVHLLDDMVKDRSKDEDIYMYCTGGIRCSVAGPYLKNKGYKHVKMLKGGISAYGQYIKENNTESLFKVAIISQTVKIQGVIYCLFNATSVVQAKVLHVAPIVKM</sequence>
<dbReference type="InterPro" id="IPR036873">
    <property type="entry name" value="Rhodanese-like_dom_sf"/>
</dbReference>
<dbReference type="Gene3D" id="3.40.250.10">
    <property type="entry name" value="Rhodanese-like domain"/>
    <property type="match status" value="1"/>
</dbReference>
<evidence type="ECO:0000259" key="1">
    <source>
        <dbReference type="PROSITE" id="PS50206"/>
    </source>
</evidence>